<accession>A0A8X7CUY2</accession>
<comment type="caution">
    <text evidence="3">The sequence shown here is derived from an EMBL/GenBank/DDBJ whole genome shotgun (WGS) entry which is preliminary data.</text>
</comment>
<name>A0A8X7CUY2_9ARAC</name>
<feature type="region of interest" description="Disordered" evidence="1">
    <location>
        <begin position="44"/>
        <end position="145"/>
    </location>
</feature>
<evidence type="ECO:0000313" key="4">
    <source>
        <dbReference type="Proteomes" id="UP000886998"/>
    </source>
</evidence>
<keyword evidence="2" id="KW-0732">Signal</keyword>
<dbReference type="Proteomes" id="UP000886998">
    <property type="component" value="Unassembled WGS sequence"/>
</dbReference>
<proteinExistence type="predicted"/>
<protein>
    <submittedName>
        <fullName evidence="3">Uncharacterized protein</fullName>
    </submittedName>
</protein>
<dbReference type="AlphaFoldDB" id="A0A8X7CUY2"/>
<feature type="signal peptide" evidence="2">
    <location>
        <begin position="1"/>
        <end position="22"/>
    </location>
</feature>
<feature type="compositionally biased region" description="Basic and acidic residues" evidence="1">
    <location>
        <begin position="135"/>
        <end position="145"/>
    </location>
</feature>
<reference evidence="3" key="1">
    <citation type="submission" date="2020-08" db="EMBL/GenBank/DDBJ databases">
        <title>Multicomponent nature underlies the extraordinary mechanical properties of spider dragline silk.</title>
        <authorList>
            <person name="Kono N."/>
            <person name="Nakamura H."/>
            <person name="Mori M."/>
            <person name="Yoshida Y."/>
            <person name="Ohtoshi R."/>
            <person name="Malay A.D."/>
            <person name="Moran D.A.P."/>
            <person name="Tomita M."/>
            <person name="Numata K."/>
            <person name="Arakawa K."/>
        </authorList>
    </citation>
    <scope>NUCLEOTIDE SEQUENCE</scope>
</reference>
<sequence>MDSQMWTLELCLLLSGAAFVGDKEMSGELRHTCRQKLSPEVTFSQRQELRTKHTQQYTKMTHASRHYRQGRKKHTLEHQDEETDRRGQQKAERQTSGGDAAHPRTSHGEDRDGFALKIMVLRRDERHSSAAVAGSKEDLGKWMSQ</sequence>
<evidence type="ECO:0000256" key="2">
    <source>
        <dbReference type="SAM" id="SignalP"/>
    </source>
</evidence>
<evidence type="ECO:0000313" key="3">
    <source>
        <dbReference type="EMBL" id="GFY79597.1"/>
    </source>
</evidence>
<organism evidence="3 4">
    <name type="scientific">Trichonephila inaurata madagascariensis</name>
    <dbReference type="NCBI Taxonomy" id="2747483"/>
    <lineage>
        <taxon>Eukaryota</taxon>
        <taxon>Metazoa</taxon>
        <taxon>Ecdysozoa</taxon>
        <taxon>Arthropoda</taxon>
        <taxon>Chelicerata</taxon>
        <taxon>Arachnida</taxon>
        <taxon>Araneae</taxon>
        <taxon>Araneomorphae</taxon>
        <taxon>Entelegynae</taxon>
        <taxon>Araneoidea</taxon>
        <taxon>Nephilidae</taxon>
        <taxon>Trichonephila</taxon>
        <taxon>Trichonephila inaurata</taxon>
    </lineage>
</organism>
<gene>
    <name evidence="3" type="ORF">TNIN_198501</name>
</gene>
<feature type="chain" id="PRO_5036489010" evidence="2">
    <location>
        <begin position="23"/>
        <end position="145"/>
    </location>
</feature>
<evidence type="ECO:0000256" key="1">
    <source>
        <dbReference type="SAM" id="MobiDB-lite"/>
    </source>
</evidence>
<feature type="compositionally biased region" description="Basic and acidic residues" evidence="1">
    <location>
        <begin position="83"/>
        <end position="93"/>
    </location>
</feature>
<feature type="compositionally biased region" description="Basic residues" evidence="1">
    <location>
        <begin position="62"/>
        <end position="75"/>
    </location>
</feature>
<keyword evidence="4" id="KW-1185">Reference proteome</keyword>
<dbReference type="EMBL" id="BMAV01023678">
    <property type="protein sequence ID" value="GFY79597.1"/>
    <property type="molecule type" value="Genomic_DNA"/>
</dbReference>